<dbReference type="InterPro" id="IPR036691">
    <property type="entry name" value="Endo/exonu/phosph_ase_sf"/>
</dbReference>
<dbReference type="InterPro" id="IPR048869">
    <property type="entry name" value="OCRL-1_2_ASH"/>
</dbReference>
<dbReference type="GO" id="GO:0004519">
    <property type="term" value="F:endonuclease activity"/>
    <property type="evidence" value="ECO:0007669"/>
    <property type="project" value="UniProtKB-KW"/>
</dbReference>
<keyword evidence="7" id="KW-0540">Nuclease</keyword>
<dbReference type="SUPFAM" id="SSF48350">
    <property type="entry name" value="GTPase activation domain, GAP"/>
    <property type="match status" value="1"/>
</dbReference>
<dbReference type="Gene3D" id="3.60.10.10">
    <property type="entry name" value="Endonuclease/exonuclease/phosphatase"/>
    <property type="match status" value="1"/>
</dbReference>
<feature type="region of interest" description="Disordered" evidence="5">
    <location>
        <begin position="575"/>
        <end position="615"/>
    </location>
</feature>
<dbReference type="Gene3D" id="2.60.40.10">
    <property type="entry name" value="Immunoglobulins"/>
    <property type="match status" value="1"/>
</dbReference>
<dbReference type="InterPro" id="IPR000300">
    <property type="entry name" value="IPPc"/>
</dbReference>
<gene>
    <name evidence="7" type="ORF">BDA99DRAFT_545335</name>
</gene>
<dbReference type="Pfam" id="PF00620">
    <property type="entry name" value="RhoGAP"/>
    <property type="match status" value="1"/>
</dbReference>
<proteinExistence type="predicted"/>
<sequence>METNKDAYLRYDPTKENAWLKAIFDALGPKANEYYKVATQQLVTILIIVIAKKQHEHFISDVEANYVGVGLMNMMGNKGGAGVRLRFHDSYLCFMGCHLAAFTEQVDRRNQDFGEICKRLTFPHRADALTSYVTYSWNNGGDEGVSFLENEGVLRDWASTASVFHSDYLIWLGDLNYRINLTEPEIKSHLRQNELDFLVDYDQLTVERRAGRAFTMFEEGAIQFMPTYKYDAGTNQYDSSAKRRAPSWTDRILWKKERARITEADTNKHEAALKLVKYQNCMEMMLSDHKPVYALMEAKIRKIDSKKQAETRSALVRQLAETQDNITKGQISSSFVEFGDVDFMEYKERTLILENTGQVLAPFRFIPKMDENEVCPTWLRVHPISGILGPGEKVVIHFEILIDPTISSPFNECKEEIDNILVLRLENGKDFFIVITGQYQPTCFGVLLERLALMSLPVSEVAVTLDKKKSLRKSIRSSKSSGATASTSSSSTTSGTGTSATATAATSATSTGTDARIQQQATLPKELWRVLNFLWNKNMLCLDYLFLDHGDRVISEYIRRCLDTGEQFDTNVLLSGKQKQSGSDGGSSHENDESSSDENSKDTKENKKEIEFKDEDETVGANSMIDILVAFLECLPEPVIPATMYKQALGAIGSTEAMIQFKNDLPHIHLNVLLYITSFLKDAIKYAPESYRDARITRIADIFTVMLRPAPEYKEQNPPLARQKRAKFILSLLNEDTNLV</sequence>
<dbReference type="PANTHER" id="PTHR11200:SF300">
    <property type="entry name" value="TYPE II INOSITOL 1,4,5-TRISPHOSPHATE 5-PHOSPHATASE"/>
    <property type="match status" value="1"/>
</dbReference>
<keyword evidence="4" id="KW-0968">Cytoplasmic vesicle</keyword>
<protein>
    <submittedName>
        <fullName evidence="7">Endonuclease/exonuclease/phosphatase</fullName>
    </submittedName>
</protein>
<feature type="compositionally biased region" description="Low complexity" evidence="5">
    <location>
        <begin position="575"/>
        <end position="586"/>
    </location>
</feature>
<evidence type="ECO:0000256" key="1">
    <source>
        <dbReference type="ARBA" id="ARBA00004146"/>
    </source>
</evidence>
<dbReference type="GO" id="GO:0046856">
    <property type="term" value="P:phosphatidylinositol dephosphorylation"/>
    <property type="evidence" value="ECO:0007669"/>
    <property type="project" value="InterPro"/>
</dbReference>
<dbReference type="InterPro" id="IPR013783">
    <property type="entry name" value="Ig-like_fold"/>
</dbReference>
<feature type="region of interest" description="Disordered" evidence="5">
    <location>
        <begin position="480"/>
        <end position="514"/>
    </location>
</feature>
<dbReference type="AlphaFoldDB" id="A0AAD5PI62"/>
<dbReference type="GO" id="GO:0007165">
    <property type="term" value="P:signal transduction"/>
    <property type="evidence" value="ECO:0007669"/>
    <property type="project" value="InterPro"/>
</dbReference>
<keyword evidence="7" id="KW-0378">Hydrolase</keyword>
<dbReference type="PROSITE" id="PS50238">
    <property type="entry name" value="RHOGAP"/>
    <property type="match status" value="1"/>
</dbReference>
<keyword evidence="8" id="KW-1185">Reference proteome</keyword>
<dbReference type="SMART" id="SM00324">
    <property type="entry name" value="RhoGAP"/>
    <property type="match status" value="1"/>
</dbReference>
<feature type="compositionally biased region" description="Low complexity" evidence="5">
    <location>
        <begin position="480"/>
        <end position="513"/>
    </location>
</feature>
<feature type="domain" description="Rho-GAP" evidence="6">
    <location>
        <begin position="540"/>
        <end position="740"/>
    </location>
</feature>
<dbReference type="PANTHER" id="PTHR11200">
    <property type="entry name" value="INOSITOL 5-PHOSPHATASE"/>
    <property type="match status" value="1"/>
</dbReference>
<comment type="subcellular location">
    <subcellularLocation>
        <location evidence="2">Cytoplasmic vesicle</location>
        <location evidence="2">Phagosome membrane</location>
    </subcellularLocation>
    <subcellularLocation>
        <location evidence="1">Early endosome membrane</location>
    </subcellularLocation>
</comment>
<keyword evidence="7" id="KW-0255">Endonuclease</keyword>
<dbReference type="InterPro" id="IPR046985">
    <property type="entry name" value="IP5"/>
</dbReference>
<reference evidence="7" key="1">
    <citation type="journal article" date="2022" name="IScience">
        <title>Evolution of zygomycete secretomes and the origins of terrestrial fungal ecologies.</title>
        <authorList>
            <person name="Chang Y."/>
            <person name="Wang Y."/>
            <person name="Mondo S."/>
            <person name="Ahrendt S."/>
            <person name="Andreopoulos W."/>
            <person name="Barry K."/>
            <person name="Beard J."/>
            <person name="Benny G.L."/>
            <person name="Blankenship S."/>
            <person name="Bonito G."/>
            <person name="Cuomo C."/>
            <person name="Desiro A."/>
            <person name="Gervers K.A."/>
            <person name="Hundley H."/>
            <person name="Kuo A."/>
            <person name="LaButti K."/>
            <person name="Lang B.F."/>
            <person name="Lipzen A."/>
            <person name="O'Donnell K."/>
            <person name="Pangilinan J."/>
            <person name="Reynolds N."/>
            <person name="Sandor L."/>
            <person name="Smith M.E."/>
            <person name="Tsang A."/>
            <person name="Grigoriev I.V."/>
            <person name="Stajich J.E."/>
            <person name="Spatafora J.W."/>
        </authorList>
    </citation>
    <scope>NUCLEOTIDE SEQUENCE</scope>
    <source>
        <strain evidence="7">RSA 2281</strain>
    </source>
</reference>
<dbReference type="SMART" id="SM00128">
    <property type="entry name" value="IPPc"/>
    <property type="match status" value="1"/>
</dbReference>
<dbReference type="Pfam" id="PF21310">
    <property type="entry name" value="OCRL-like_ASH"/>
    <property type="match status" value="1"/>
</dbReference>
<evidence type="ECO:0000256" key="2">
    <source>
        <dbReference type="ARBA" id="ARBA00004580"/>
    </source>
</evidence>
<feature type="compositionally biased region" description="Basic and acidic residues" evidence="5">
    <location>
        <begin position="587"/>
        <end position="611"/>
    </location>
</feature>
<dbReference type="SUPFAM" id="SSF56219">
    <property type="entry name" value="DNase I-like"/>
    <property type="match status" value="1"/>
</dbReference>
<dbReference type="InterPro" id="IPR000198">
    <property type="entry name" value="RhoGAP_dom"/>
</dbReference>
<comment type="caution">
    <text evidence="7">The sequence shown here is derived from an EMBL/GenBank/DDBJ whole genome shotgun (WGS) entry which is preliminary data.</text>
</comment>
<dbReference type="Pfam" id="PF22669">
    <property type="entry name" value="Exo_endo_phos2"/>
    <property type="match status" value="1"/>
</dbReference>
<name>A0AAD5PI62_9FUNG</name>
<organism evidence="7 8">
    <name type="scientific">Phascolomyces articulosus</name>
    <dbReference type="NCBI Taxonomy" id="60185"/>
    <lineage>
        <taxon>Eukaryota</taxon>
        <taxon>Fungi</taxon>
        <taxon>Fungi incertae sedis</taxon>
        <taxon>Mucoromycota</taxon>
        <taxon>Mucoromycotina</taxon>
        <taxon>Mucoromycetes</taxon>
        <taxon>Mucorales</taxon>
        <taxon>Lichtheimiaceae</taxon>
        <taxon>Phascolomyces</taxon>
    </lineage>
</organism>
<dbReference type="EMBL" id="JAIXMP010000003">
    <property type="protein sequence ID" value="KAI9275664.1"/>
    <property type="molecule type" value="Genomic_DNA"/>
</dbReference>
<dbReference type="GO" id="GO:0004439">
    <property type="term" value="F:phosphatidylinositol-4,5-bisphosphate 5-phosphatase activity"/>
    <property type="evidence" value="ECO:0007669"/>
    <property type="project" value="TreeGrafter"/>
</dbReference>
<evidence type="ECO:0000256" key="4">
    <source>
        <dbReference type="ARBA" id="ARBA00023329"/>
    </source>
</evidence>
<dbReference type="GO" id="GO:0031901">
    <property type="term" value="C:early endosome membrane"/>
    <property type="evidence" value="ECO:0007669"/>
    <property type="project" value="UniProtKB-SubCell"/>
</dbReference>
<evidence type="ECO:0000313" key="8">
    <source>
        <dbReference type="Proteomes" id="UP001209540"/>
    </source>
</evidence>
<evidence type="ECO:0000256" key="3">
    <source>
        <dbReference type="ARBA" id="ARBA00022753"/>
    </source>
</evidence>
<dbReference type="Gene3D" id="1.10.555.10">
    <property type="entry name" value="Rho GTPase activation protein"/>
    <property type="match status" value="1"/>
</dbReference>
<evidence type="ECO:0000256" key="5">
    <source>
        <dbReference type="SAM" id="MobiDB-lite"/>
    </source>
</evidence>
<reference evidence="7" key="2">
    <citation type="submission" date="2023-02" db="EMBL/GenBank/DDBJ databases">
        <authorList>
            <consortium name="DOE Joint Genome Institute"/>
            <person name="Mondo S.J."/>
            <person name="Chang Y."/>
            <person name="Wang Y."/>
            <person name="Ahrendt S."/>
            <person name="Andreopoulos W."/>
            <person name="Barry K."/>
            <person name="Beard J."/>
            <person name="Benny G.L."/>
            <person name="Blankenship S."/>
            <person name="Bonito G."/>
            <person name="Cuomo C."/>
            <person name="Desiro A."/>
            <person name="Gervers K.A."/>
            <person name="Hundley H."/>
            <person name="Kuo A."/>
            <person name="LaButti K."/>
            <person name="Lang B.F."/>
            <person name="Lipzen A."/>
            <person name="O'Donnell K."/>
            <person name="Pangilinan J."/>
            <person name="Reynolds N."/>
            <person name="Sandor L."/>
            <person name="Smith M.W."/>
            <person name="Tsang A."/>
            <person name="Grigoriev I.V."/>
            <person name="Stajich J.E."/>
            <person name="Spatafora J.W."/>
        </authorList>
    </citation>
    <scope>NUCLEOTIDE SEQUENCE</scope>
    <source>
        <strain evidence="7">RSA 2281</strain>
    </source>
</reference>
<dbReference type="Proteomes" id="UP001209540">
    <property type="component" value="Unassembled WGS sequence"/>
</dbReference>
<accession>A0AAD5PI62</accession>
<evidence type="ECO:0000259" key="6">
    <source>
        <dbReference type="PROSITE" id="PS50238"/>
    </source>
</evidence>
<evidence type="ECO:0000313" key="7">
    <source>
        <dbReference type="EMBL" id="KAI9275664.1"/>
    </source>
</evidence>
<dbReference type="InterPro" id="IPR008936">
    <property type="entry name" value="Rho_GTPase_activation_prot"/>
</dbReference>
<keyword evidence="3" id="KW-0967">Endosome</keyword>